<evidence type="ECO:0000313" key="1">
    <source>
        <dbReference type="EMBL" id="GAA3669123.1"/>
    </source>
</evidence>
<dbReference type="Gene3D" id="3.30.450.40">
    <property type="match status" value="1"/>
</dbReference>
<sequence>MASTWVTGLAPLFDAPRSLLERAHDELIAGNLEDPRLQLVRPLVRDSWGRSIARLVGAEALPPLDLDGAELERYRAEHPLAASLPLIRQLLLPGGAEDAGVVLAVGDASGRLLWVEGDAGVRALVDGMGFSPGANWAEDRAGTAAPGTALALGRTVQIRGAEHFNRLVHPWSCTASPVRDPETRRIIGIIDVTGGDAAVSPQAQLAVDATVRAVEGELLIGRLRAREEVGPRRIGARRSASRRPVALGVLGRDRAVTESTGPVATPPVELGLRHSEILLMLATHPHGLTAERLAELVYGTAAVATLRPEMVRLRRRLERDVPGLRLESRPYRLVGALETDAQHVLALIDRGAHRLALAAYRGDVLPDSQAPGVAELRETLRLTLRDALVAEASVDVLLHYTDSDVGADDVEALRQCLALLPPRSPRRAGLVARLERLESDA</sequence>
<protein>
    <submittedName>
        <fullName evidence="1">GAF domain-containing protein</fullName>
    </submittedName>
</protein>
<comment type="caution">
    <text evidence="1">The sequence shown here is derived from an EMBL/GenBank/DDBJ whole genome shotgun (WGS) entry which is preliminary data.</text>
</comment>
<gene>
    <name evidence="1" type="ORF">GCM10022202_33990</name>
</gene>
<dbReference type="RefSeq" id="WP_221858022.1">
    <property type="nucleotide sequence ID" value="NZ_BAAAYV010000025.1"/>
</dbReference>
<organism evidence="1 2">
    <name type="scientific">Microbacterium marinilacus</name>
    <dbReference type="NCBI Taxonomy" id="415209"/>
    <lineage>
        <taxon>Bacteria</taxon>
        <taxon>Bacillati</taxon>
        <taxon>Actinomycetota</taxon>
        <taxon>Actinomycetes</taxon>
        <taxon>Micrococcales</taxon>
        <taxon>Microbacteriaceae</taxon>
        <taxon>Microbacterium</taxon>
    </lineage>
</organism>
<dbReference type="Proteomes" id="UP001410795">
    <property type="component" value="Unassembled WGS sequence"/>
</dbReference>
<keyword evidence="2" id="KW-1185">Reference proteome</keyword>
<reference evidence="2" key="1">
    <citation type="journal article" date="2019" name="Int. J. Syst. Evol. Microbiol.">
        <title>The Global Catalogue of Microorganisms (GCM) 10K type strain sequencing project: providing services to taxonomists for standard genome sequencing and annotation.</title>
        <authorList>
            <consortium name="The Broad Institute Genomics Platform"/>
            <consortium name="The Broad Institute Genome Sequencing Center for Infectious Disease"/>
            <person name="Wu L."/>
            <person name="Ma J."/>
        </authorList>
    </citation>
    <scope>NUCLEOTIDE SEQUENCE [LARGE SCALE GENOMIC DNA]</scope>
    <source>
        <strain evidence="2">JCM 16546</strain>
    </source>
</reference>
<accession>A0ABP7BUW6</accession>
<name>A0ABP7BUW6_9MICO</name>
<proteinExistence type="predicted"/>
<evidence type="ECO:0000313" key="2">
    <source>
        <dbReference type="Proteomes" id="UP001410795"/>
    </source>
</evidence>
<dbReference type="InterPro" id="IPR029016">
    <property type="entry name" value="GAF-like_dom_sf"/>
</dbReference>
<dbReference type="EMBL" id="BAAAYV010000025">
    <property type="protein sequence ID" value="GAA3669123.1"/>
    <property type="molecule type" value="Genomic_DNA"/>
</dbReference>